<feature type="domain" description="BEACH" evidence="5">
    <location>
        <begin position="2289"/>
        <end position="2581"/>
    </location>
</feature>
<feature type="compositionally biased region" description="Low complexity" evidence="4">
    <location>
        <begin position="1515"/>
        <end position="1529"/>
    </location>
</feature>
<evidence type="ECO:0000259" key="6">
    <source>
        <dbReference type="PROSITE" id="PS51783"/>
    </source>
</evidence>
<dbReference type="InterPro" id="IPR023362">
    <property type="entry name" value="PH-BEACH_dom"/>
</dbReference>
<evidence type="ECO:0000256" key="1">
    <source>
        <dbReference type="ARBA" id="ARBA00022574"/>
    </source>
</evidence>
<dbReference type="Proteomes" id="UP001318040">
    <property type="component" value="Chromosome 19"/>
</dbReference>
<dbReference type="PROSITE" id="PS50082">
    <property type="entry name" value="WD_REPEATS_2"/>
    <property type="match status" value="1"/>
</dbReference>
<keyword evidence="1 3" id="KW-0853">WD repeat</keyword>
<dbReference type="CDD" id="cd06071">
    <property type="entry name" value="Beach"/>
    <property type="match status" value="1"/>
</dbReference>
<feature type="region of interest" description="Disordered" evidence="4">
    <location>
        <begin position="1513"/>
        <end position="1598"/>
    </location>
</feature>
<gene>
    <name evidence="8" type="primary">LOC116943965</name>
</gene>
<dbReference type="Gene3D" id="2.30.29.30">
    <property type="entry name" value="Pleckstrin-homology domain (PH domain)/Phosphotyrosine-binding domain (PTB)"/>
    <property type="match status" value="1"/>
</dbReference>
<feature type="repeat" description="WD" evidence="3">
    <location>
        <begin position="2734"/>
        <end position="2767"/>
    </location>
</feature>
<feature type="region of interest" description="Disordered" evidence="4">
    <location>
        <begin position="550"/>
        <end position="580"/>
    </location>
</feature>
<feature type="region of interest" description="Disordered" evidence="4">
    <location>
        <begin position="818"/>
        <end position="892"/>
    </location>
</feature>
<dbReference type="SUPFAM" id="SSF49899">
    <property type="entry name" value="Concanavalin A-like lectins/glucanases"/>
    <property type="match status" value="1"/>
</dbReference>
<dbReference type="Gene3D" id="1.25.10.10">
    <property type="entry name" value="Leucine-rich Repeat Variant"/>
    <property type="match status" value="1"/>
</dbReference>
<evidence type="ECO:0000256" key="4">
    <source>
        <dbReference type="SAM" id="MobiDB-lite"/>
    </source>
</evidence>
<dbReference type="InterPro" id="IPR011989">
    <property type="entry name" value="ARM-like"/>
</dbReference>
<dbReference type="Pfam" id="PF13385">
    <property type="entry name" value="Laminin_G_3"/>
    <property type="match status" value="1"/>
</dbReference>
<dbReference type="InterPro" id="IPR016024">
    <property type="entry name" value="ARM-type_fold"/>
</dbReference>
<dbReference type="InterPro" id="IPR011993">
    <property type="entry name" value="PH-like_dom_sf"/>
</dbReference>
<dbReference type="InterPro" id="IPR015943">
    <property type="entry name" value="WD40/YVTN_repeat-like_dom_sf"/>
</dbReference>
<dbReference type="InterPro" id="IPR036372">
    <property type="entry name" value="BEACH_dom_sf"/>
</dbReference>
<dbReference type="Pfam" id="PF20426">
    <property type="entry name" value="NBCH_WD40"/>
    <property type="match status" value="1"/>
</dbReference>
<accession>A0AAJ7TAQ6</accession>
<dbReference type="InterPro" id="IPR036322">
    <property type="entry name" value="WD40_repeat_dom_sf"/>
</dbReference>
<feature type="region of interest" description="Disordered" evidence="4">
    <location>
        <begin position="1863"/>
        <end position="1923"/>
    </location>
</feature>
<dbReference type="Pfam" id="PF02138">
    <property type="entry name" value="Beach"/>
    <property type="match status" value="1"/>
</dbReference>
<feature type="compositionally biased region" description="Polar residues" evidence="4">
    <location>
        <begin position="1863"/>
        <end position="1873"/>
    </location>
</feature>
<evidence type="ECO:0000313" key="8">
    <source>
        <dbReference type="RefSeq" id="XP_032813243.1"/>
    </source>
</evidence>
<evidence type="ECO:0000259" key="5">
    <source>
        <dbReference type="PROSITE" id="PS50197"/>
    </source>
</evidence>
<feature type="compositionally biased region" description="Basic and acidic residues" evidence="4">
    <location>
        <begin position="1876"/>
        <end position="1899"/>
    </location>
</feature>
<evidence type="ECO:0000256" key="3">
    <source>
        <dbReference type="PROSITE-ProRule" id="PRU00221"/>
    </source>
</evidence>
<dbReference type="PANTHER" id="PTHR13743:SF112">
    <property type="entry name" value="BEACH DOMAIN-CONTAINING PROTEIN"/>
    <property type="match status" value="1"/>
</dbReference>
<keyword evidence="2" id="KW-0677">Repeat</keyword>
<dbReference type="Pfam" id="PF15787">
    <property type="entry name" value="DUF4704"/>
    <property type="match status" value="1"/>
</dbReference>
<feature type="domain" description="BEACH-type PH" evidence="6">
    <location>
        <begin position="2179"/>
        <end position="2276"/>
    </location>
</feature>
<dbReference type="CDD" id="cd01201">
    <property type="entry name" value="PH_BEACH"/>
    <property type="match status" value="1"/>
</dbReference>
<dbReference type="SUPFAM" id="SSF81837">
    <property type="entry name" value="BEACH domain"/>
    <property type="match status" value="1"/>
</dbReference>
<dbReference type="InterPro" id="IPR046851">
    <property type="entry name" value="NBCH_WD40"/>
</dbReference>
<dbReference type="Pfam" id="PF14844">
    <property type="entry name" value="PH_BEACH"/>
    <property type="match status" value="1"/>
</dbReference>
<organism evidence="7 8">
    <name type="scientific">Petromyzon marinus</name>
    <name type="common">Sea lamprey</name>
    <dbReference type="NCBI Taxonomy" id="7757"/>
    <lineage>
        <taxon>Eukaryota</taxon>
        <taxon>Metazoa</taxon>
        <taxon>Chordata</taxon>
        <taxon>Craniata</taxon>
        <taxon>Vertebrata</taxon>
        <taxon>Cyclostomata</taxon>
        <taxon>Hyperoartia</taxon>
        <taxon>Petromyzontiformes</taxon>
        <taxon>Petromyzontidae</taxon>
        <taxon>Petromyzon</taxon>
    </lineage>
</organism>
<dbReference type="Pfam" id="PF20425">
    <property type="entry name" value="Neurobeachin"/>
    <property type="match status" value="1"/>
</dbReference>
<dbReference type="PROSITE" id="PS51783">
    <property type="entry name" value="PH_BEACH"/>
    <property type="match status" value="1"/>
</dbReference>
<proteinExistence type="predicted"/>
<dbReference type="SMART" id="SM00320">
    <property type="entry name" value="WD40"/>
    <property type="match status" value="3"/>
</dbReference>
<dbReference type="InterPro" id="IPR000409">
    <property type="entry name" value="BEACH_dom"/>
</dbReference>
<dbReference type="SUPFAM" id="SSF48371">
    <property type="entry name" value="ARM repeat"/>
    <property type="match status" value="2"/>
</dbReference>
<dbReference type="PANTHER" id="PTHR13743">
    <property type="entry name" value="BEIGE/BEACH-RELATED"/>
    <property type="match status" value="1"/>
</dbReference>
<dbReference type="GO" id="GO:0005829">
    <property type="term" value="C:cytosol"/>
    <property type="evidence" value="ECO:0007669"/>
    <property type="project" value="TreeGrafter"/>
</dbReference>
<protein>
    <submittedName>
        <fullName evidence="8">Neurobeachin-like protein 1 isoform X2</fullName>
    </submittedName>
</protein>
<dbReference type="Gene3D" id="2.130.10.10">
    <property type="entry name" value="YVTN repeat-like/Quinoprotein amine dehydrogenase"/>
    <property type="match status" value="1"/>
</dbReference>
<feature type="region of interest" description="Disordered" evidence="4">
    <location>
        <begin position="1823"/>
        <end position="1848"/>
    </location>
</feature>
<dbReference type="InterPro" id="IPR050865">
    <property type="entry name" value="BEACH_Domain"/>
</dbReference>
<sequence>MASQERLYELWMLYFTKKDLAYLRQWLEIFVVTHEASTLDQDVILMRGDPRPPDLSVLPASFLQVSSQQLVQCVHKLSVCLDDEHLSLALLIIKALIALCRNVQNVEDIGACSYISHVITLATMCIQQSKEQTKQREVSGELSLETFALHSLHLCQRLYDPYQNWARRIAGDAVSAMERSRQRFKAAPLINEFVPFFYQCFQEYTHLPGKLTDQLLHLFGAVIAGNQRNALQAISPATLEVLMRLLVDPAMAESSGSVARGRLGLTLKCLTEMVQALHTGSPDQRQVEVASVLDGYFKVLNAEGVAMPGSLAWNDGLVELQMHMLRSIPEMLACSDRPVLQASFLNSNCFEHLTRLLHNSKGPGKHTDALTVLTIRVLTCVMHTSPAAKEVFKERIGYNHLFDLLQSLGQPSLALLYELLDMAVEGDHRQALSGASRMYGGGGGGVANVQALLMLVRWLPMLESLSARSYLAAALHQLCCADRPSRTVCVNAGMMSCILDSLQMVDPVRHMDCAVSLVGLLEALGSQSIRAKELFCLFRLLRIHASSPTESAFSSDVPTPDAATAAQSTSSSAASSDAPPAPALVPVGVSARLHVGAATALGTVLAVGGGDYLDNDGSRVDEGSAKRRWSSTDGFPAEAAHPLTGTVTRALSAMARRDGVERAMHYFDLTHAMAGITVPAVQRWPGSGFSFHAWFCLDATEQRLAHLAGGKRKQLYSFFTSSGTGFEAFVTGAGVLVVAVCTKKEYVTVSLPDTCFHDSAWHCVAVVHTTARRALFSQCIVNIYVNGQLRDTAPLKFPPMGEAFTSCCIGSAGNRTITPTPSQIPEPTSFFPGSPPHSCSSTSFSTSPSSHGVTAIPSPISASSSSVLDGSPTRPSAFPGAGLPRLSSSSGVPRLAPGTAPCLRTIPAGTQDSEWGSPTSLRGQLGSVSVFHDALQPPQVKALYQAGPNNLFPFKPPECAPELTDLPAKMLLYYTPKACQKLLCLDLAPSHLFDGRLTGQTVVNWDIKDVIHCMGGMAVLVPLLEQLVSTECPAAQQDDGGAFSSPARTSEARLEGSHVACFLLLLRNFVRNHPANQESLAQSQGMATVGALILQSGKRHMDASVLTACQLLVEAVIDSNALLLHQVYQALLFDFRLWSQADFPVRIGHIQYLSTIIKDNHKQFRRRYGVQFLLDVVRTYYGSRSSELCADDLRVIRAAIFGLIKYYITKEVSSDEVQSIINFLASVGEEEQINACLDMLLALLRSKGPSPSYEQLVLLLTEAGQCEGLYSLLLLQRKHSDVLREKLFRLFLRLLRSERIGEKSKQRLRLRDGLFAGLVALQADMPVTLTVVRGMLLIIVTADTSPNYQDIMAVVHFSRKADLSVRHAVCKKVFDLVYNSHDAIQQIARCTGWQDTLVRLLAWESNPNAQAMDTASPTDATPPLGAAVIPEGEVVTRADGDKGPRGHHKAKLCRQDTLSSTWFIQRNGQAEEASEPLSRQSGDPGEASDLPTRARCQGSFSFNNGIVLGGGDGAAGASDGESDSLASLSYQPHTPFRDSPFDLTLDSPLPEGACAHGAPQGSRGSFGAGAPAAGGGGGSGSVPSTPSPLDTWKPFPGSVSRQESSLSDAFDESLLNEEFFSNVEQSVPVEEDLCDLLVSVLFSAMWHGVEGSDETAWRERGQVFTALTKLGSRCLLLRPPSHIKRCLLELMLEACVSDVRDAALASLPGLADNALRLLRLVQDHLITEGQACPEFWSLKVMEGLVTLLDTLSGRQASLGTPLDLSETTHISQRLLLGFIAHSDTQVCATAAAKLHTLLQTRPLSGREEAGYLLGRLDDALSRSAPEHGARHRAAFDTPPPVGEEQTSPAVADHAVDLNRLTQRETGQPSSRPGTQDPDHPPNRPADRNAPDPQTDRSAEEGTGATGSTEAPMPAQGQCGGGGGGGPMADSFVVPMLHALLERCHKLLALAQHLPGLPVPNGSPTCLDDFQVYCRSTEWRLFVDIVVLPLMNQFEMERFAKGHDRMSCFWNSCFDALMGSSCRRDHLRNESQRKFQDQVVEPFRRRTRGESARFNNSLKAQAAHLTASLRQWRLTRRYLSSERGPWADPEASPIHWRLASAETDSDMRLKLEPNLSFRTHRESSALRDNHGAQQVSVPADSLSLVVVKEAKVDEVDEDKLEDEEEIAPVAPLGTGEGEQSQKEKLVLAEECQLIKMVDAVPGRLELTTHHVYFYDLSGDKEEGMGLDFKCPLWQLREVHLRRYNLRRSALEIFFIDQTSYFLNFTKEVRNRVYSRIVGLRPPNLVYYGSRSPQELLKASGITQKWVNREISNFEYLMKLNTIAGRTYNDLAQYPVFPWVLSDYTSDELDLSNPGVFRDLSKPIGIVSERNAKEVKDRYENFEDTTGTTGKFHYGTHYSNAAGVMHYMIRVEPLTTLHIQLQSGRFDCADRQFHSIPATWQALMDSPNDVKELIPEFFYFPEFLENQNGFDLGTLQMSRETVNNVVLPRWAKSPDDFIRKHRAALESEFVSAHLHEWIDLIFGYKQRGPAAVEAHNVFYYCTYEGAVDVDAIENEMERKAVEGMISNFGQTPCQLLKEPHPSRLSAVSALRALSRTDTFTMNLFLNTSELKTFFEEGISDDIPIVKAVVPRNQPRSFISQGGLETLVTVSANSLVGAHGWLPYNKNISNYFTFSRDPSVASIKTQRYITGPLAPGLEASCRLYAVSLDGKLLFSAGNWDNSVRATSLGKARPVAHYTRHIDIVTCLALDGCGIHLVTGSRDTTCMVWQLLYQGGICVGLMPKPLQVLYGHTAEVLCVAISTELDMAVSGAKDGMVMVHTVQHGQYMRCLRPPCESSLPLSVPALALSCEGHVVVYSTLEAKASLKDKHTLHVYSVNGRHLASQGLYEQLADLCVAGEHVVLGSMQCNLSIRHLHSLEEVTSLAMRVPVHCVSVTKERSHVLVGLADGKLIFVGVGRAPEIRSGQLRKLWGSTKRMSQVSAGETRYNPS</sequence>
<evidence type="ECO:0000313" key="7">
    <source>
        <dbReference type="Proteomes" id="UP001318040"/>
    </source>
</evidence>
<dbReference type="InterPro" id="IPR046852">
    <property type="entry name" value="Neurobeachin_a-sol"/>
</dbReference>
<reference evidence="8" key="1">
    <citation type="submission" date="2025-08" db="UniProtKB">
        <authorList>
            <consortium name="RefSeq"/>
        </authorList>
    </citation>
    <scope>IDENTIFICATION</scope>
    <source>
        <tissue evidence="8">Sperm</tissue>
    </source>
</reference>
<dbReference type="SUPFAM" id="SSF50978">
    <property type="entry name" value="WD40 repeat-like"/>
    <property type="match status" value="1"/>
</dbReference>
<name>A0AAJ7TAQ6_PETMA</name>
<dbReference type="RefSeq" id="XP_032813243.1">
    <property type="nucleotide sequence ID" value="XM_032957352.1"/>
</dbReference>
<feature type="compositionally biased region" description="Gly residues" evidence="4">
    <location>
        <begin position="1564"/>
        <end position="1580"/>
    </location>
</feature>
<dbReference type="InterPro" id="IPR001680">
    <property type="entry name" value="WD40_rpt"/>
</dbReference>
<feature type="compositionally biased region" description="Low complexity" evidence="4">
    <location>
        <begin position="558"/>
        <end position="578"/>
    </location>
</feature>
<keyword evidence="7" id="KW-1185">Reference proteome</keyword>
<dbReference type="SMART" id="SM01026">
    <property type="entry name" value="Beach"/>
    <property type="match status" value="1"/>
</dbReference>
<feature type="compositionally biased region" description="Low complexity" evidence="4">
    <location>
        <begin position="836"/>
        <end position="866"/>
    </location>
</feature>
<dbReference type="InterPro" id="IPR013320">
    <property type="entry name" value="ConA-like_dom_sf"/>
</dbReference>
<evidence type="ECO:0000256" key="2">
    <source>
        <dbReference type="ARBA" id="ARBA00022737"/>
    </source>
</evidence>
<dbReference type="PROSITE" id="PS50197">
    <property type="entry name" value="BEACH"/>
    <property type="match status" value="1"/>
</dbReference>
<dbReference type="Pfam" id="PF16057">
    <property type="entry name" value="DUF4800"/>
    <property type="match status" value="2"/>
</dbReference>
<dbReference type="Gene3D" id="2.60.120.200">
    <property type="match status" value="1"/>
</dbReference>
<dbReference type="SUPFAM" id="SSF50729">
    <property type="entry name" value="PH domain-like"/>
    <property type="match status" value="1"/>
</dbReference>
<dbReference type="FunFam" id="1.10.1540.10:FF:000001">
    <property type="entry name" value="neurobeachin isoform X1"/>
    <property type="match status" value="1"/>
</dbReference>
<dbReference type="GO" id="GO:0016020">
    <property type="term" value="C:membrane"/>
    <property type="evidence" value="ECO:0007669"/>
    <property type="project" value="TreeGrafter"/>
</dbReference>
<dbReference type="Gene3D" id="1.10.1540.10">
    <property type="entry name" value="BEACH domain"/>
    <property type="match status" value="1"/>
</dbReference>
<dbReference type="InterPro" id="IPR031570">
    <property type="entry name" value="NBEA/BDCP_DUF4704"/>
</dbReference>
<dbReference type="GO" id="GO:0019901">
    <property type="term" value="F:protein kinase binding"/>
    <property type="evidence" value="ECO:0007669"/>
    <property type="project" value="TreeGrafter"/>
</dbReference>
<feature type="region of interest" description="Disordered" evidence="4">
    <location>
        <begin position="1468"/>
        <end position="1496"/>
    </location>
</feature>
<dbReference type="GO" id="GO:0008104">
    <property type="term" value="P:intracellular protein localization"/>
    <property type="evidence" value="ECO:0007669"/>
    <property type="project" value="TreeGrafter"/>
</dbReference>